<sequence length="118" mass="13002">MVFVEGSQWVQGYQKAIATIGKPMTFYMWVLIAAVFYQLYNQTSYQALDEISPLTFSVGNTMKTVVVIVSTVLVSRSPMRPLAALGSGIAILGTFVYTRAIAKKKADTKMEGKKVVKI</sequence>
<reference evidence="7" key="1">
    <citation type="submission" date="2024-03" db="EMBL/GenBank/DDBJ databases">
        <title>WGS assembly of Saponaria officinalis var. Norfolk2.</title>
        <authorList>
            <person name="Jenkins J."/>
            <person name="Shu S."/>
            <person name="Grimwood J."/>
            <person name="Barry K."/>
            <person name="Goodstein D."/>
            <person name="Schmutz J."/>
            <person name="Leebens-Mack J."/>
            <person name="Osbourn A."/>
        </authorList>
    </citation>
    <scope>NUCLEOTIDE SEQUENCE [LARGE SCALE GENOMIC DNA]</scope>
    <source>
        <strain evidence="7">JIC</strain>
    </source>
</reference>
<keyword evidence="4 5" id="KW-0472">Membrane</keyword>
<evidence type="ECO:0000256" key="2">
    <source>
        <dbReference type="ARBA" id="ARBA00022692"/>
    </source>
</evidence>
<feature type="transmembrane region" description="Helical" evidence="5">
    <location>
        <begin position="24"/>
        <end position="40"/>
    </location>
</feature>
<dbReference type="SUPFAM" id="SSF103481">
    <property type="entry name" value="Multidrug resistance efflux transporter EmrE"/>
    <property type="match status" value="1"/>
</dbReference>
<dbReference type="InterPro" id="IPR050186">
    <property type="entry name" value="TPT_transporter"/>
</dbReference>
<accession>A0AAW1H856</accession>
<evidence type="ECO:0000256" key="4">
    <source>
        <dbReference type="ARBA" id="ARBA00023136"/>
    </source>
</evidence>
<protein>
    <recommendedName>
        <fullName evidence="6">Sugar phosphate transporter domain-containing protein</fullName>
    </recommendedName>
</protein>
<dbReference type="InterPro" id="IPR037185">
    <property type="entry name" value="EmrE-like"/>
</dbReference>
<feature type="domain" description="Sugar phosphate transporter" evidence="6">
    <location>
        <begin position="2"/>
        <end position="97"/>
    </location>
</feature>
<gene>
    <name evidence="7" type="ORF">RND81_12G086100</name>
</gene>
<organism evidence="7 8">
    <name type="scientific">Saponaria officinalis</name>
    <name type="common">Common soapwort</name>
    <name type="synonym">Lychnis saponaria</name>
    <dbReference type="NCBI Taxonomy" id="3572"/>
    <lineage>
        <taxon>Eukaryota</taxon>
        <taxon>Viridiplantae</taxon>
        <taxon>Streptophyta</taxon>
        <taxon>Embryophyta</taxon>
        <taxon>Tracheophyta</taxon>
        <taxon>Spermatophyta</taxon>
        <taxon>Magnoliopsida</taxon>
        <taxon>eudicotyledons</taxon>
        <taxon>Gunneridae</taxon>
        <taxon>Pentapetalae</taxon>
        <taxon>Caryophyllales</taxon>
        <taxon>Caryophyllaceae</taxon>
        <taxon>Caryophylleae</taxon>
        <taxon>Saponaria</taxon>
    </lineage>
</organism>
<evidence type="ECO:0000313" key="8">
    <source>
        <dbReference type="Proteomes" id="UP001443914"/>
    </source>
</evidence>
<evidence type="ECO:0000256" key="3">
    <source>
        <dbReference type="ARBA" id="ARBA00022989"/>
    </source>
</evidence>
<dbReference type="EMBL" id="JBDFQZ010000012">
    <property type="protein sequence ID" value="KAK9672228.1"/>
    <property type="molecule type" value="Genomic_DNA"/>
</dbReference>
<name>A0AAW1H856_SAPOF</name>
<keyword evidence="8" id="KW-1185">Reference proteome</keyword>
<keyword evidence="2 5" id="KW-0812">Transmembrane</keyword>
<proteinExistence type="predicted"/>
<dbReference type="GO" id="GO:0016020">
    <property type="term" value="C:membrane"/>
    <property type="evidence" value="ECO:0007669"/>
    <property type="project" value="UniProtKB-SubCell"/>
</dbReference>
<feature type="transmembrane region" description="Helical" evidence="5">
    <location>
        <begin position="82"/>
        <end position="102"/>
    </location>
</feature>
<dbReference type="InterPro" id="IPR004853">
    <property type="entry name" value="Sugar_P_trans_dom"/>
</dbReference>
<evidence type="ECO:0000256" key="1">
    <source>
        <dbReference type="ARBA" id="ARBA00004141"/>
    </source>
</evidence>
<evidence type="ECO:0000256" key="5">
    <source>
        <dbReference type="SAM" id="Phobius"/>
    </source>
</evidence>
<dbReference type="Pfam" id="PF03151">
    <property type="entry name" value="TPT"/>
    <property type="match status" value="1"/>
</dbReference>
<keyword evidence="3 5" id="KW-1133">Transmembrane helix</keyword>
<comment type="subcellular location">
    <subcellularLocation>
        <location evidence="1">Membrane</location>
        <topology evidence="1">Multi-pass membrane protein</topology>
    </subcellularLocation>
</comment>
<dbReference type="AlphaFoldDB" id="A0AAW1H856"/>
<evidence type="ECO:0000259" key="6">
    <source>
        <dbReference type="Pfam" id="PF03151"/>
    </source>
</evidence>
<dbReference type="Proteomes" id="UP001443914">
    <property type="component" value="Unassembled WGS sequence"/>
</dbReference>
<comment type="caution">
    <text evidence="7">The sequence shown here is derived from an EMBL/GenBank/DDBJ whole genome shotgun (WGS) entry which is preliminary data.</text>
</comment>
<dbReference type="PANTHER" id="PTHR11132">
    <property type="entry name" value="SOLUTE CARRIER FAMILY 35"/>
    <property type="match status" value="1"/>
</dbReference>
<evidence type="ECO:0000313" key="7">
    <source>
        <dbReference type="EMBL" id="KAK9672228.1"/>
    </source>
</evidence>